<dbReference type="InterPro" id="IPR021719">
    <property type="entry name" value="Prot_inh_I78"/>
</dbReference>
<protein>
    <recommendedName>
        <fullName evidence="4">Peptidase inhibitor I78</fullName>
    </recommendedName>
</protein>
<organism evidence="2 3">
    <name type="scientific">Sphingomonas turrisvirgatae</name>
    <dbReference type="NCBI Taxonomy" id="1888892"/>
    <lineage>
        <taxon>Bacteria</taxon>
        <taxon>Pseudomonadati</taxon>
        <taxon>Pseudomonadota</taxon>
        <taxon>Alphaproteobacteria</taxon>
        <taxon>Sphingomonadales</taxon>
        <taxon>Sphingomonadaceae</taxon>
        <taxon>Sphingomonas</taxon>
    </lineage>
</organism>
<dbReference type="Gene3D" id="3.30.10.10">
    <property type="entry name" value="Trypsin Inhibitor V, subunit A"/>
    <property type="match status" value="1"/>
</dbReference>
<accession>A0A1E3M0E9</accession>
<feature type="signal peptide" evidence="1">
    <location>
        <begin position="1"/>
        <end position="17"/>
    </location>
</feature>
<comment type="caution">
    <text evidence="2">The sequence shown here is derived from an EMBL/GenBank/DDBJ whole genome shotgun (WGS) entry which is preliminary data.</text>
</comment>
<reference evidence="2 3" key="1">
    <citation type="submission" date="2016-08" db="EMBL/GenBank/DDBJ databases">
        <title>Draft genome of the agarase producing Sphingomonas sp. MCT13.</title>
        <authorList>
            <person name="D'Andrea M.M."/>
            <person name="Rossolini G.M."/>
            <person name="Thaller M.C."/>
        </authorList>
    </citation>
    <scope>NUCLEOTIDE SEQUENCE [LARGE SCALE GENOMIC DNA]</scope>
    <source>
        <strain evidence="2 3">MCT13</strain>
    </source>
</reference>
<name>A0A1E3M0E9_9SPHN</name>
<dbReference type="Pfam" id="PF11720">
    <property type="entry name" value="Inhibitor_I78"/>
    <property type="match status" value="1"/>
</dbReference>
<feature type="chain" id="PRO_5009132336" description="Peptidase inhibitor I78" evidence="1">
    <location>
        <begin position="18"/>
        <end position="95"/>
    </location>
</feature>
<dbReference type="RefSeq" id="WP_069318980.1">
    <property type="nucleotide sequence ID" value="NZ_MDDS01000005.1"/>
</dbReference>
<dbReference type="PANTHER" id="PTHR39600">
    <property type="entry name" value="PEPTIDASE INHIBITOR I78 FAMILY PROTEIN"/>
    <property type="match status" value="1"/>
</dbReference>
<keyword evidence="1" id="KW-0732">Signal</keyword>
<dbReference type="AlphaFoldDB" id="A0A1E3M0E9"/>
<evidence type="ECO:0008006" key="4">
    <source>
        <dbReference type="Google" id="ProtNLM"/>
    </source>
</evidence>
<keyword evidence="3" id="KW-1185">Reference proteome</keyword>
<proteinExistence type="predicted"/>
<dbReference type="STRING" id="1888892.BFL28_10460"/>
<dbReference type="EMBL" id="MDDS01000005">
    <property type="protein sequence ID" value="ODP39479.1"/>
    <property type="molecule type" value="Genomic_DNA"/>
</dbReference>
<sequence length="95" mass="10254">MIRLSIAILTLPLAACAAMSPAAEDRLGVQCNADRVQPLVGREASPDVVERARTRSGARSVRMIKPGMAVTMDFRSDRLNLELDDANMIQAARCG</sequence>
<evidence type="ECO:0000256" key="1">
    <source>
        <dbReference type="SAM" id="SignalP"/>
    </source>
</evidence>
<evidence type="ECO:0000313" key="3">
    <source>
        <dbReference type="Proteomes" id="UP000094487"/>
    </source>
</evidence>
<gene>
    <name evidence="2" type="ORF">BFL28_10460</name>
</gene>
<dbReference type="PANTHER" id="PTHR39600:SF1">
    <property type="entry name" value="PEPTIDASE INHIBITOR I78 FAMILY PROTEIN"/>
    <property type="match status" value="1"/>
</dbReference>
<evidence type="ECO:0000313" key="2">
    <source>
        <dbReference type="EMBL" id="ODP39479.1"/>
    </source>
</evidence>
<dbReference type="Proteomes" id="UP000094487">
    <property type="component" value="Unassembled WGS sequence"/>
</dbReference>